<keyword evidence="3" id="KW-1185">Reference proteome</keyword>
<protein>
    <submittedName>
        <fullName evidence="2">Glycoside hydrolase family 2 TIM barrel-domain containing protein</fullName>
    </submittedName>
</protein>
<name>A0ABP8J8W9_9BACT</name>
<reference evidence="3" key="1">
    <citation type="journal article" date="2019" name="Int. J. Syst. Evol. Microbiol.">
        <title>The Global Catalogue of Microorganisms (GCM) 10K type strain sequencing project: providing services to taxonomists for standard genome sequencing and annotation.</title>
        <authorList>
            <consortium name="The Broad Institute Genomics Platform"/>
            <consortium name="The Broad Institute Genome Sequencing Center for Infectious Disease"/>
            <person name="Wu L."/>
            <person name="Ma J."/>
        </authorList>
    </citation>
    <scope>NUCLEOTIDE SEQUENCE [LARGE SCALE GENOMIC DNA]</scope>
    <source>
        <strain evidence="3">JCM 17924</strain>
    </source>
</reference>
<dbReference type="SUPFAM" id="SSF51445">
    <property type="entry name" value="(Trans)glycosidases"/>
    <property type="match status" value="1"/>
</dbReference>
<evidence type="ECO:0000313" key="3">
    <source>
        <dbReference type="Proteomes" id="UP001500454"/>
    </source>
</evidence>
<dbReference type="PANTHER" id="PTHR42732:SF1">
    <property type="entry name" value="BETA-MANNOSIDASE"/>
    <property type="match status" value="1"/>
</dbReference>
<dbReference type="EMBL" id="BAABHA010000010">
    <property type="protein sequence ID" value="GAA4387010.1"/>
    <property type="molecule type" value="Genomic_DNA"/>
</dbReference>
<dbReference type="Pfam" id="PF02836">
    <property type="entry name" value="Glyco_hydro_2_C"/>
    <property type="match status" value="1"/>
</dbReference>
<dbReference type="Proteomes" id="UP001500454">
    <property type="component" value="Unassembled WGS sequence"/>
</dbReference>
<dbReference type="Gene3D" id="3.20.20.80">
    <property type="entry name" value="Glycosidases"/>
    <property type="match status" value="1"/>
</dbReference>
<sequence>MASYQGHAQLLRAGKPYFIKGAAGLQYFQAIREAGGNSVRLWSTDYADTLLDAAHQQNLSVLLGIWLAREREGFDYYDEAAVQRQKEYVRQQVLRYRHHPALLMWGLGNELDMEATNPKVYAAVNDMARMIHELDPYHPVTTTLSGQLNMIRNISAWCPDVDVLSVNAFGSLKTLPADLKKKGWDRPYIVTEYGGKGYWESQTTSWNAPLEQNSTQKANFLRERYEQAVLADSSRCLGSYAFYWGQKFEFTDSWFSLFTPTGEKTAVVDMIQELWSGRKPANAAPLVTGLRVGGKRDSENLILRPGIRCSARIAASDPEHDPLQAHWEVRPDTELGLAFEVRSTRPEEVPGAVANASGLQADLVAPAKPGRYRISVTVTDGHGSAATANMPFMVQP</sequence>
<dbReference type="InterPro" id="IPR051913">
    <property type="entry name" value="GH2_Domain-Containing"/>
</dbReference>
<comment type="caution">
    <text evidence="2">The sequence shown here is derived from an EMBL/GenBank/DDBJ whole genome shotgun (WGS) entry which is preliminary data.</text>
</comment>
<evidence type="ECO:0000313" key="2">
    <source>
        <dbReference type="EMBL" id="GAA4387010.1"/>
    </source>
</evidence>
<dbReference type="InterPro" id="IPR017853">
    <property type="entry name" value="GH"/>
</dbReference>
<organism evidence="2 3">
    <name type="scientific">Hymenobacter koreensis</name>
    <dbReference type="NCBI Taxonomy" id="1084523"/>
    <lineage>
        <taxon>Bacteria</taxon>
        <taxon>Pseudomonadati</taxon>
        <taxon>Bacteroidota</taxon>
        <taxon>Cytophagia</taxon>
        <taxon>Cytophagales</taxon>
        <taxon>Hymenobacteraceae</taxon>
        <taxon>Hymenobacter</taxon>
    </lineage>
</organism>
<accession>A0ABP8J8W9</accession>
<gene>
    <name evidence="2" type="ORF">GCM10023186_32240</name>
</gene>
<dbReference type="PANTHER" id="PTHR42732">
    <property type="entry name" value="BETA-GALACTOSIDASE"/>
    <property type="match status" value="1"/>
</dbReference>
<dbReference type="InterPro" id="IPR006103">
    <property type="entry name" value="Glyco_hydro_2_cat"/>
</dbReference>
<proteinExistence type="predicted"/>
<keyword evidence="2" id="KW-0378">Hydrolase</keyword>
<dbReference type="GO" id="GO:0016787">
    <property type="term" value="F:hydrolase activity"/>
    <property type="evidence" value="ECO:0007669"/>
    <property type="project" value="UniProtKB-KW"/>
</dbReference>
<evidence type="ECO:0000259" key="1">
    <source>
        <dbReference type="Pfam" id="PF02836"/>
    </source>
</evidence>
<feature type="domain" description="Glycoside hydrolase family 2 catalytic" evidence="1">
    <location>
        <begin position="84"/>
        <end position="199"/>
    </location>
</feature>